<dbReference type="FunFam" id="1.10.510.10:FF:000125">
    <property type="entry name" value="serine/threonine-protein kinase BLUS1-like isoform X2"/>
    <property type="match status" value="1"/>
</dbReference>
<feature type="binding site" evidence="2">
    <location>
        <position position="47"/>
    </location>
    <ligand>
        <name>ATP</name>
        <dbReference type="ChEBI" id="CHEBI:30616"/>
    </ligand>
</feature>
<sequence length="485" mass="53575">MRRMGGSQRSYSANPSDYRLLEEVGYGASATVYRAIYLPFNDVVAVKCLDLDRCSSNLDDIRREAQTMSLIDHPNVIRALCSFVVDRNLWVVMPFMSEGSCLHLMKIAYPDGFEEPAIGSILKETLKALDYLHRQGHIHRDVKAGNILLDNNGTVKLADFGVSACMFDAGDRQRSRNTFVGTPCWMAPEVLQPGSGYNSKADIWSFGITALELAHGHAPFSKYPPMKVLLMTIQNAPPGLDYDRDKKFSKSFKEMVAMCLVKDQTKRPTAEKLLKHSFFKHAKPPELSVKKLFADLPPLWNRVKALQLKDAAQLALKKMPSAEQEAISQSEYQRGVSAWNFDIGDLKAQASLVRDDDDIHECKDDDASMKSSLGHKAAAYCESSLGKLNLNREVSQAETGGPRNVDLSQSDCLNGKGKNLECDIVEAGCQETVGLRKNGSSIDVMASTSERDVVLTRAKTVKPRQTQSGPLTPGAVLNHSSSERV</sequence>
<proteinExistence type="inferred from homology"/>
<evidence type="ECO:0000256" key="2">
    <source>
        <dbReference type="PROSITE-ProRule" id="PRU10141"/>
    </source>
</evidence>
<dbReference type="Proteomes" id="UP000026915">
    <property type="component" value="Chromosome 3"/>
</dbReference>
<evidence type="ECO:0000313" key="5">
    <source>
        <dbReference type="EMBL" id="EOY23911.1"/>
    </source>
</evidence>
<dbReference type="Pfam" id="PF00069">
    <property type="entry name" value="Pkinase"/>
    <property type="match status" value="1"/>
</dbReference>
<organism evidence="5 6">
    <name type="scientific">Theobroma cacao</name>
    <name type="common">Cacao</name>
    <name type="synonym">Cocoa</name>
    <dbReference type="NCBI Taxonomy" id="3641"/>
    <lineage>
        <taxon>Eukaryota</taxon>
        <taxon>Viridiplantae</taxon>
        <taxon>Streptophyta</taxon>
        <taxon>Embryophyta</taxon>
        <taxon>Tracheophyta</taxon>
        <taxon>Spermatophyta</taxon>
        <taxon>Magnoliopsida</taxon>
        <taxon>eudicotyledons</taxon>
        <taxon>Gunneridae</taxon>
        <taxon>Pentapetalae</taxon>
        <taxon>rosids</taxon>
        <taxon>malvids</taxon>
        <taxon>Malvales</taxon>
        <taxon>Malvaceae</taxon>
        <taxon>Byttnerioideae</taxon>
        <taxon>Theobroma</taxon>
    </lineage>
</organism>
<protein>
    <submittedName>
        <fullName evidence="5">Kinase superfamily protein isoform 3</fullName>
    </submittedName>
</protein>
<keyword evidence="5" id="KW-0418">Kinase</keyword>
<dbReference type="Gramene" id="EOY23911">
    <property type="protein sequence ID" value="EOY23911"/>
    <property type="gene ID" value="TCM_015658"/>
</dbReference>
<dbReference type="AlphaFoldDB" id="A0A061G2V0"/>
<dbReference type="Gene3D" id="3.30.200.20">
    <property type="entry name" value="Phosphorylase Kinase, domain 1"/>
    <property type="match status" value="1"/>
</dbReference>
<evidence type="ECO:0000256" key="1">
    <source>
        <dbReference type="ARBA" id="ARBA00008874"/>
    </source>
</evidence>
<dbReference type="InterPro" id="IPR047173">
    <property type="entry name" value="STRAD_A/B-like"/>
</dbReference>
<dbReference type="InterPro" id="IPR011009">
    <property type="entry name" value="Kinase-like_dom_sf"/>
</dbReference>
<dbReference type="PANTHER" id="PTHR48014:SF21">
    <property type="entry name" value="SERINE_THREONINE-PROTEIN KINASE FRAY2"/>
    <property type="match status" value="1"/>
</dbReference>
<evidence type="ECO:0000313" key="6">
    <source>
        <dbReference type="Proteomes" id="UP000026915"/>
    </source>
</evidence>
<dbReference type="SMART" id="SM00220">
    <property type="entry name" value="S_TKc"/>
    <property type="match status" value="1"/>
</dbReference>
<keyword evidence="2" id="KW-0067">ATP-binding</keyword>
<dbReference type="PROSITE" id="PS00107">
    <property type="entry name" value="PROTEIN_KINASE_ATP"/>
    <property type="match status" value="1"/>
</dbReference>
<dbReference type="EMBL" id="CM001881">
    <property type="protein sequence ID" value="EOY23911.1"/>
    <property type="molecule type" value="Genomic_DNA"/>
</dbReference>
<comment type="similarity">
    <text evidence="1">Belongs to the protein kinase superfamily. STE Ser/Thr protein kinase family. STE20 subfamily.</text>
</comment>
<accession>A0A061G2V0</accession>
<dbReference type="Gene3D" id="1.10.510.10">
    <property type="entry name" value="Transferase(Phosphotransferase) domain 1"/>
    <property type="match status" value="1"/>
</dbReference>
<keyword evidence="2" id="KW-0547">Nucleotide-binding</keyword>
<keyword evidence="5" id="KW-0808">Transferase</keyword>
<dbReference type="SUPFAM" id="SSF56112">
    <property type="entry name" value="Protein kinase-like (PK-like)"/>
    <property type="match status" value="1"/>
</dbReference>
<dbReference type="InterPro" id="IPR000719">
    <property type="entry name" value="Prot_kinase_dom"/>
</dbReference>
<reference evidence="5 6" key="1">
    <citation type="journal article" date="2013" name="Genome Biol.">
        <title>The genome sequence of the most widely cultivated cacao type and its use to identify candidate genes regulating pod color.</title>
        <authorList>
            <person name="Motamayor J.C."/>
            <person name="Mockaitis K."/>
            <person name="Schmutz J."/>
            <person name="Haiminen N."/>
            <person name="Iii D.L."/>
            <person name="Cornejo O."/>
            <person name="Findley S.D."/>
            <person name="Zheng P."/>
            <person name="Utro F."/>
            <person name="Royaert S."/>
            <person name="Saski C."/>
            <person name="Jenkins J."/>
            <person name="Podicheti R."/>
            <person name="Zhao M."/>
            <person name="Scheffler B.E."/>
            <person name="Stack J.C."/>
            <person name="Feltus F.A."/>
            <person name="Mustiga G.M."/>
            <person name="Amores F."/>
            <person name="Phillips W."/>
            <person name="Marelli J.P."/>
            <person name="May G.D."/>
            <person name="Shapiro H."/>
            <person name="Ma J."/>
            <person name="Bustamante C.D."/>
            <person name="Schnell R.J."/>
            <person name="Main D."/>
            <person name="Gilbert D."/>
            <person name="Parida L."/>
            <person name="Kuhn D.N."/>
        </authorList>
    </citation>
    <scope>NUCLEOTIDE SEQUENCE [LARGE SCALE GENOMIC DNA]</scope>
    <source>
        <strain evidence="6">cv. Matina 1-6</strain>
    </source>
</reference>
<evidence type="ECO:0000259" key="4">
    <source>
        <dbReference type="PROSITE" id="PS50011"/>
    </source>
</evidence>
<dbReference type="PROSITE" id="PS50011">
    <property type="entry name" value="PROTEIN_KINASE_DOM"/>
    <property type="match status" value="1"/>
</dbReference>
<feature type="domain" description="Protein kinase" evidence="4">
    <location>
        <begin position="18"/>
        <end position="279"/>
    </location>
</feature>
<keyword evidence="6" id="KW-1185">Reference proteome</keyword>
<feature type="region of interest" description="Disordered" evidence="3">
    <location>
        <begin position="459"/>
        <end position="485"/>
    </location>
</feature>
<gene>
    <name evidence="5" type="ORF">TCM_015658</name>
</gene>
<dbReference type="GO" id="GO:0004672">
    <property type="term" value="F:protein kinase activity"/>
    <property type="evidence" value="ECO:0007669"/>
    <property type="project" value="InterPro"/>
</dbReference>
<dbReference type="FunFam" id="3.30.200.20:FF:000099">
    <property type="entry name" value="Serine/threonine-protein kinase BLUS1"/>
    <property type="match status" value="1"/>
</dbReference>
<dbReference type="PANTHER" id="PTHR48014">
    <property type="entry name" value="SERINE/THREONINE-PROTEIN KINASE FRAY2"/>
    <property type="match status" value="1"/>
</dbReference>
<evidence type="ECO:0000256" key="3">
    <source>
        <dbReference type="SAM" id="MobiDB-lite"/>
    </source>
</evidence>
<dbReference type="CDD" id="cd06610">
    <property type="entry name" value="STKc_OSR1_SPAK"/>
    <property type="match status" value="1"/>
</dbReference>
<dbReference type="InterPro" id="IPR017441">
    <property type="entry name" value="Protein_kinase_ATP_BS"/>
</dbReference>
<name>A0A061G2V0_THECC</name>
<dbReference type="GO" id="GO:0043539">
    <property type="term" value="F:protein serine/threonine kinase activator activity"/>
    <property type="evidence" value="ECO:0007669"/>
    <property type="project" value="InterPro"/>
</dbReference>
<dbReference type="HOGENOM" id="CLU_000288_63_23_1"/>
<dbReference type="GO" id="GO:0005524">
    <property type="term" value="F:ATP binding"/>
    <property type="evidence" value="ECO:0007669"/>
    <property type="project" value="UniProtKB-UniRule"/>
</dbReference>